<reference evidence="2 3" key="1">
    <citation type="submission" date="2020-05" db="EMBL/GenBank/DDBJ databases">
        <title>Identification and distribution of gene clusters putatively required for synthesis of sphingolipid metabolism inhibitors in phylogenetically diverse species of the filamentous fungus Fusarium.</title>
        <authorList>
            <person name="Kim H.-S."/>
            <person name="Busman M."/>
            <person name="Brown D.W."/>
            <person name="Divon H."/>
            <person name="Uhlig S."/>
            <person name="Proctor R.H."/>
        </authorList>
    </citation>
    <scope>NUCLEOTIDE SEQUENCE [LARGE SCALE GENOMIC DNA]</scope>
    <source>
        <strain evidence="2 3">NRRL 66243</strain>
    </source>
</reference>
<protein>
    <submittedName>
        <fullName evidence="2">Uncharacterized protein</fullName>
    </submittedName>
</protein>
<dbReference type="OrthoDB" id="4398204at2759"/>
<dbReference type="EMBL" id="JAAQRI010000281">
    <property type="protein sequence ID" value="KAF5621052.1"/>
    <property type="molecule type" value="Genomic_DNA"/>
</dbReference>
<sequence length="101" mass="11204">MHFYQLIAAAALFTQGTLAVGIKTYTGRDCTGTEQTLTSYKENGFGPGNGQRIAFYAQPSCSQESFIYDTYSNNGDYFHSKQCYNINGHSLVQYAQGAKLY</sequence>
<organism evidence="2 3">
    <name type="scientific">Fusarium tjaetaba</name>
    <dbReference type="NCBI Taxonomy" id="1567544"/>
    <lineage>
        <taxon>Eukaryota</taxon>
        <taxon>Fungi</taxon>
        <taxon>Dikarya</taxon>
        <taxon>Ascomycota</taxon>
        <taxon>Pezizomycotina</taxon>
        <taxon>Sordariomycetes</taxon>
        <taxon>Hypocreomycetidae</taxon>
        <taxon>Hypocreales</taxon>
        <taxon>Nectriaceae</taxon>
        <taxon>Fusarium</taxon>
        <taxon>Fusarium fujikuroi species complex</taxon>
    </lineage>
</organism>
<keyword evidence="3" id="KW-1185">Reference proteome</keyword>
<feature type="chain" id="PRO_5034149600" evidence="1">
    <location>
        <begin position="20"/>
        <end position="101"/>
    </location>
</feature>
<accession>A0A8H5QUZ7</accession>
<name>A0A8H5QUZ7_9HYPO</name>
<gene>
    <name evidence="2" type="ORF">FTJAE_11392</name>
</gene>
<evidence type="ECO:0000313" key="2">
    <source>
        <dbReference type="EMBL" id="KAF5621052.1"/>
    </source>
</evidence>
<evidence type="ECO:0000256" key="1">
    <source>
        <dbReference type="SAM" id="SignalP"/>
    </source>
</evidence>
<dbReference type="AlphaFoldDB" id="A0A8H5QUZ7"/>
<dbReference type="RefSeq" id="XP_037201463.1">
    <property type="nucleotide sequence ID" value="XM_037344330.1"/>
</dbReference>
<dbReference type="GeneID" id="59296600"/>
<evidence type="ECO:0000313" key="3">
    <source>
        <dbReference type="Proteomes" id="UP000530670"/>
    </source>
</evidence>
<dbReference type="Proteomes" id="UP000530670">
    <property type="component" value="Unassembled WGS sequence"/>
</dbReference>
<proteinExistence type="predicted"/>
<feature type="signal peptide" evidence="1">
    <location>
        <begin position="1"/>
        <end position="19"/>
    </location>
</feature>
<comment type="caution">
    <text evidence="2">The sequence shown here is derived from an EMBL/GenBank/DDBJ whole genome shotgun (WGS) entry which is preliminary data.</text>
</comment>
<keyword evidence="1" id="KW-0732">Signal</keyword>